<comment type="caution">
    <text evidence="2">The sequence shown here is derived from an EMBL/GenBank/DDBJ whole genome shotgun (WGS) entry which is preliminary data.</text>
</comment>
<keyword evidence="1" id="KW-0732">Signal</keyword>
<keyword evidence="3" id="KW-1185">Reference proteome</keyword>
<name>A0A9X3XBP3_9BACT</name>
<dbReference type="Proteomes" id="UP001151081">
    <property type="component" value="Unassembled WGS sequence"/>
</dbReference>
<protein>
    <recommendedName>
        <fullName evidence="4">Lipoprotein</fullName>
    </recommendedName>
</protein>
<evidence type="ECO:0000256" key="1">
    <source>
        <dbReference type="SAM" id="SignalP"/>
    </source>
</evidence>
<accession>A0A9X3XBP3</accession>
<evidence type="ECO:0000313" key="3">
    <source>
        <dbReference type="Proteomes" id="UP001151081"/>
    </source>
</evidence>
<dbReference type="EMBL" id="JAGTJJ010000052">
    <property type="protein sequence ID" value="MDC3987404.1"/>
    <property type="molecule type" value="Genomic_DNA"/>
</dbReference>
<proteinExistence type="predicted"/>
<evidence type="ECO:0000313" key="2">
    <source>
        <dbReference type="EMBL" id="MDC3987404.1"/>
    </source>
</evidence>
<dbReference type="RefSeq" id="WP_272426859.1">
    <property type="nucleotide sequence ID" value="NZ_JAGTJJ010000052.1"/>
</dbReference>
<evidence type="ECO:0008006" key="4">
    <source>
        <dbReference type="Google" id="ProtNLM"/>
    </source>
</evidence>
<dbReference type="AlphaFoldDB" id="A0A9X3XBP3"/>
<sequence>MHYRIALGLCLLVMGCASGSAPDTKESVPVVMARTWPQPTDPQCGACSYVLAERTVYASLDSMDEMPPMDLVLYSSSKQVLQRHVGLAPRTYAPGKATYPVPDGATQDVGYGVLGWQGRSGYQTKTIPVAYRSPLPTQ</sequence>
<feature type="signal peptide" evidence="1">
    <location>
        <begin position="1"/>
        <end position="21"/>
    </location>
</feature>
<reference evidence="2 3" key="1">
    <citation type="submission" date="2021-04" db="EMBL/GenBank/DDBJ databases">
        <title>Genome analysis of Polyangium sp.</title>
        <authorList>
            <person name="Li Y."/>
            <person name="Wang J."/>
        </authorList>
    </citation>
    <scope>NUCLEOTIDE SEQUENCE [LARGE SCALE GENOMIC DNA]</scope>
    <source>
        <strain evidence="2 3">SDU14</strain>
    </source>
</reference>
<gene>
    <name evidence="2" type="ORF">KEG57_43445</name>
</gene>
<organism evidence="2 3">
    <name type="scientific">Polyangium jinanense</name>
    <dbReference type="NCBI Taxonomy" id="2829994"/>
    <lineage>
        <taxon>Bacteria</taxon>
        <taxon>Pseudomonadati</taxon>
        <taxon>Myxococcota</taxon>
        <taxon>Polyangia</taxon>
        <taxon>Polyangiales</taxon>
        <taxon>Polyangiaceae</taxon>
        <taxon>Polyangium</taxon>
    </lineage>
</organism>
<feature type="chain" id="PRO_5040766187" description="Lipoprotein" evidence="1">
    <location>
        <begin position="22"/>
        <end position="138"/>
    </location>
</feature>
<dbReference type="PROSITE" id="PS51257">
    <property type="entry name" value="PROKAR_LIPOPROTEIN"/>
    <property type="match status" value="1"/>
</dbReference>